<dbReference type="EMBL" id="PFGB01000069">
    <property type="protein sequence ID" value="PIW34798.1"/>
    <property type="molecule type" value="Genomic_DNA"/>
</dbReference>
<sequence length="279" mass="31770">MFYRCSKCKKIWQYPIERCPDCFSDLERIKSEKIKVIGISKVTIPTIFHQKIPYFVLVLEDENGNKWTQKSIKEYKIGDLFKVEPCTDKNAVAIWRIKYDILEAIEKVIELLGGPPPNLGWGTKILILPTLVSPKHPYLAINTNPKFLESLIKYLIEIGGDVKNIKVAAQSFDETPIEASAQKSQLLNVCLQNQITPLDLAKTNFVKKTQDGLTFEISEEVFNSDLIINLPILKLDSKLGVRGATENILKFLKKESYLSLQYLHSQEEIMTNMPGVLPN</sequence>
<protein>
    <recommendedName>
        <fullName evidence="1">DUF362 domain-containing protein</fullName>
    </recommendedName>
</protein>
<organism evidence="2 3">
    <name type="scientific">Candidatus Nealsonbacteria bacterium CG15_BIG_FIL_POST_REV_8_21_14_020_37_12</name>
    <dbReference type="NCBI Taxonomy" id="1974716"/>
    <lineage>
        <taxon>Bacteria</taxon>
        <taxon>Candidatus Nealsoniibacteriota</taxon>
    </lineage>
</organism>
<comment type="caution">
    <text evidence="2">The sequence shown here is derived from an EMBL/GenBank/DDBJ whole genome shotgun (WGS) entry which is preliminary data.</text>
</comment>
<name>A0A2M7H0Y3_9BACT</name>
<evidence type="ECO:0000313" key="3">
    <source>
        <dbReference type="Proteomes" id="UP000230215"/>
    </source>
</evidence>
<reference evidence="3" key="1">
    <citation type="submission" date="2017-09" db="EMBL/GenBank/DDBJ databases">
        <title>Depth-based differentiation of microbial function through sediment-hosted aquifers and enrichment of novel symbionts in the deep terrestrial subsurface.</title>
        <authorList>
            <person name="Probst A.J."/>
            <person name="Ladd B."/>
            <person name="Jarett J.K."/>
            <person name="Geller-Mcgrath D.E."/>
            <person name="Sieber C.M.K."/>
            <person name="Emerson J.B."/>
            <person name="Anantharaman K."/>
            <person name="Thomas B.C."/>
            <person name="Malmstrom R."/>
            <person name="Stieglmeier M."/>
            <person name="Klingl A."/>
            <person name="Woyke T."/>
            <person name="Ryan C.M."/>
            <person name="Banfield J.F."/>
        </authorList>
    </citation>
    <scope>NUCLEOTIDE SEQUENCE [LARGE SCALE GENOMIC DNA]</scope>
</reference>
<dbReference type="Proteomes" id="UP000230215">
    <property type="component" value="Unassembled WGS sequence"/>
</dbReference>
<gene>
    <name evidence="2" type="ORF">COW25_02175</name>
</gene>
<proteinExistence type="predicted"/>
<dbReference type="InterPro" id="IPR007160">
    <property type="entry name" value="DUF362"/>
</dbReference>
<evidence type="ECO:0000259" key="1">
    <source>
        <dbReference type="Pfam" id="PF04015"/>
    </source>
</evidence>
<evidence type="ECO:0000313" key="2">
    <source>
        <dbReference type="EMBL" id="PIW34798.1"/>
    </source>
</evidence>
<accession>A0A2M7H0Y3</accession>
<dbReference type="Pfam" id="PF04015">
    <property type="entry name" value="DUF362"/>
    <property type="match status" value="1"/>
</dbReference>
<dbReference type="AlphaFoldDB" id="A0A2M7H0Y3"/>
<feature type="non-terminal residue" evidence="2">
    <location>
        <position position="279"/>
    </location>
</feature>
<feature type="domain" description="DUF362" evidence="1">
    <location>
        <begin position="125"/>
        <end position="249"/>
    </location>
</feature>